<keyword evidence="3" id="KW-1185">Reference proteome</keyword>
<dbReference type="InterPro" id="IPR005835">
    <property type="entry name" value="NTP_transferase_dom"/>
</dbReference>
<evidence type="ECO:0000313" key="3">
    <source>
        <dbReference type="Proteomes" id="UP000534783"/>
    </source>
</evidence>
<dbReference type="GO" id="GO:0004475">
    <property type="term" value="F:mannose-1-phosphate guanylyltransferase (GTP) activity"/>
    <property type="evidence" value="ECO:0007669"/>
    <property type="project" value="TreeGrafter"/>
</dbReference>
<dbReference type="InterPro" id="IPR051161">
    <property type="entry name" value="Mannose-6P_isomerase_type2"/>
</dbReference>
<dbReference type="SUPFAM" id="SSF53448">
    <property type="entry name" value="Nucleotide-diphospho-sugar transferases"/>
    <property type="match status" value="1"/>
</dbReference>
<dbReference type="GO" id="GO:0009298">
    <property type="term" value="P:GDP-mannose biosynthetic process"/>
    <property type="evidence" value="ECO:0007669"/>
    <property type="project" value="TreeGrafter"/>
</dbReference>
<reference evidence="2 3" key="1">
    <citation type="journal article" date="2020" name="Nature">
        <title>Bacterial chemolithoautotrophy via manganese oxidation.</title>
        <authorList>
            <person name="Yu H."/>
            <person name="Leadbetter J.R."/>
        </authorList>
    </citation>
    <scope>NUCLEOTIDE SEQUENCE [LARGE SCALE GENOMIC DNA]</scope>
    <source>
        <strain evidence="2 3">Mn-1</strain>
    </source>
</reference>
<dbReference type="Gene3D" id="3.90.550.10">
    <property type="entry name" value="Spore Coat Polysaccharide Biosynthesis Protein SpsA, Chain A"/>
    <property type="match status" value="1"/>
</dbReference>
<dbReference type="Proteomes" id="UP000534783">
    <property type="component" value="Unassembled WGS sequence"/>
</dbReference>
<evidence type="ECO:0000313" key="2">
    <source>
        <dbReference type="EMBL" id="NKE71683.1"/>
    </source>
</evidence>
<proteinExistence type="predicted"/>
<protein>
    <submittedName>
        <fullName evidence="2">NTP transferase domain-containing protein</fullName>
    </submittedName>
</protein>
<comment type="caution">
    <text evidence="2">The sequence shown here is derived from an EMBL/GenBank/DDBJ whole genome shotgun (WGS) entry which is preliminary data.</text>
</comment>
<dbReference type="PANTHER" id="PTHR46390">
    <property type="entry name" value="MANNOSE-1-PHOSPHATE GUANYLYLTRANSFERASE"/>
    <property type="match status" value="1"/>
</dbReference>
<dbReference type="RefSeq" id="WP_168060540.1">
    <property type="nucleotide sequence ID" value="NZ_VTOW01000002.1"/>
</dbReference>
<dbReference type="Pfam" id="PF00483">
    <property type="entry name" value="NTP_transferase"/>
    <property type="match status" value="1"/>
</dbReference>
<dbReference type="AlphaFoldDB" id="A0A7X6DQS9"/>
<dbReference type="PANTHER" id="PTHR46390:SF1">
    <property type="entry name" value="MANNOSE-1-PHOSPHATE GUANYLYLTRANSFERASE"/>
    <property type="match status" value="1"/>
</dbReference>
<dbReference type="InterPro" id="IPR029044">
    <property type="entry name" value="Nucleotide-diphossugar_trans"/>
</dbReference>
<sequence length="327" mass="37126">MRDVNSEKGNLWAVVLAAGEGTRMNQFIRSSYGLCSPKQYIAFTGKRSMLQHTLDRVAQMIPPERTRIVVNPSHIKEIRSQLSSLPDRSLVFQPYNRETAPGALLPMTYILKEDPEARIAFFPSDHFIQEEDRFMRYVAAADQVVQRHPEQIALLGIEPEGPEVEYGWIAPGDPLPNADEMGARKVGRFLEKPDREAAVAFYESGYLWNTFVSVLKASTLLALTQRYLHGIWQRFERIRGAIGTVHELSTIEREYRTMESATLSRGIFERCPDQIAVLEVKGVFWSDWGSSHRVLQTLQKIGKTPFQEAKEAGREEIPYAVAESKAV</sequence>
<keyword evidence="2" id="KW-0808">Transferase</keyword>
<dbReference type="EMBL" id="VTOW01000002">
    <property type="protein sequence ID" value="NKE71683.1"/>
    <property type="molecule type" value="Genomic_DNA"/>
</dbReference>
<organism evidence="2 3">
    <name type="scientific">Candidatus Manganitrophus noduliformans</name>
    <dbReference type="NCBI Taxonomy" id="2606439"/>
    <lineage>
        <taxon>Bacteria</taxon>
        <taxon>Pseudomonadati</taxon>
        <taxon>Nitrospirota</taxon>
        <taxon>Nitrospiria</taxon>
        <taxon>Candidatus Troglogloeales</taxon>
        <taxon>Candidatus Manganitrophaceae</taxon>
        <taxon>Candidatus Manganitrophus</taxon>
    </lineage>
</organism>
<evidence type="ECO:0000259" key="1">
    <source>
        <dbReference type="Pfam" id="PF00483"/>
    </source>
</evidence>
<gene>
    <name evidence="2" type="ORF">MNODULE_13130</name>
</gene>
<accession>A0A7X6DQS9</accession>
<feature type="domain" description="Nucleotidyl transferase" evidence="1">
    <location>
        <begin position="13"/>
        <end position="224"/>
    </location>
</feature>
<name>A0A7X6DQS9_9BACT</name>